<dbReference type="InterPro" id="IPR011009">
    <property type="entry name" value="Kinase-like_dom_sf"/>
</dbReference>
<dbReference type="Gene3D" id="1.20.930.20">
    <property type="entry name" value="Adaptor protein Cbl, N-terminal domain"/>
    <property type="match status" value="1"/>
</dbReference>
<proteinExistence type="predicted"/>
<dbReference type="InterPro" id="IPR000719">
    <property type="entry name" value="Prot_kinase_dom"/>
</dbReference>
<evidence type="ECO:0000313" key="4">
    <source>
        <dbReference type="Proteomes" id="UP000284842"/>
    </source>
</evidence>
<gene>
    <name evidence="3" type="ORF">CVT24_009596</name>
</gene>
<dbReference type="InterPro" id="IPR001245">
    <property type="entry name" value="Ser-Thr/Tyr_kinase_cat_dom"/>
</dbReference>
<evidence type="ECO:0000259" key="2">
    <source>
        <dbReference type="PROSITE" id="PS50011"/>
    </source>
</evidence>
<dbReference type="GO" id="GO:0004674">
    <property type="term" value="F:protein serine/threonine kinase activity"/>
    <property type="evidence" value="ECO:0007669"/>
    <property type="project" value="TreeGrafter"/>
</dbReference>
<dbReference type="InterPro" id="IPR059179">
    <property type="entry name" value="MLKL-like_MCAfunc"/>
</dbReference>
<evidence type="ECO:0000256" key="1">
    <source>
        <dbReference type="SAM" id="SignalP"/>
    </source>
</evidence>
<dbReference type="STRING" id="181874.A0A409YA81"/>
<dbReference type="InterPro" id="IPR008266">
    <property type="entry name" value="Tyr_kinase_AS"/>
</dbReference>
<dbReference type="PANTHER" id="PTHR44329">
    <property type="entry name" value="SERINE/THREONINE-PROTEIN KINASE TNNI3K-RELATED"/>
    <property type="match status" value="1"/>
</dbReference>
<dbReference type="GO" id="GO:0005524">
    <property type="term" value="F:ATP binding"/>
    <property type="evidence" value="ECO:0007669"/>
    <property type="project" value="InterPro"/>
</dbReference>
<dbReference type="Proteomes" id="UP000284842">
    <property type="component" value="Unassembled WGS sequence"/>
</dbReference>
<comment type="caution">
    <text evidence="3">The sequence shown here is derived from an EMBL/GenBank/DDBJ whole genome shotgun (WGS) entry which is preliminary data.</text>
</comment>
<accession>A0A409YA81</accession>
<protein>
    <recommendedName>
        <fullName evidence="2">Protein kinase domain-containing protein</fullName>
    </recommendedName>
</protein>
<feature type="signal peptide" evidence="1">
    <location>
        <begin position="1"/>
        <end position="18"/>
    </location>
</feature>
<dbReference type="InterPro" id="IPR036537">
    <property type="entry name" value="Adaptor_Cbl_N_dom_sf"/>
</dbReference>
<evidence type="ECO:0000313" key="3">
    <source>
        <dbReference type="EMBL" id="PPQ99915.1"/>
    </source>
</evidence>
<dbReference type="SUPFAM" id="SSF56112">
    <property type="entry name" value="Protein kinase-like (PK-like)"/>
    <property type="match status" value="1"/>
</dbReference>
<dbReference type="InParanoid" id="A0A409YA81"/>
<dbReference type="OrthoDB" id="4062651at2759"/>
<dbReference type="GO" id="GO:0007166">
    <property type="term" value="P:cell surface receptor signaling pathway"/>
    <property type="evidence" value="ECO:0007669"/>
    <property type="project" value="InterPro"/>
</dbReference>
<feature type="chain" id="PRO_5019535698" description="Protein kinase domain-containing protein" evidence="1">
    <location>
        <begin position="19"/>
        <end position="505"/>
    </location>
</feature>
<reference evidence="3 4" key="1">
    <citation type="journal article" date="2018" name="Evol. Lett.">
        <title>Horizontal gene cluster transfer increased hallucinogenic mushroom diversity.</title>
        <authorList>
            <person name="Reynolds H.T."/>
            <person name="Vijayakumar V."/>
            <person name="Gluck-Thaler E."/>
            <person name="Korotkin H.B."/>
            <person name="Matheny P.B."/>
            <person name="Slot J.C."/>
        </authorList>
    </citation>
    <scope>NUCLEOTIDE SEQUENCE [LARGE SCALE GENOMIC DNA]</scope>
    <source>
        <strain evidence="3 4">2629</strain>
    </source>
</reference>
<keyword evidence="1" id="KW-0732">Signal</keyword>
<dbReference type="CDD" id="cd21037">
    <property type="entry name" value="MLKL_NTD"/>
    <property type="match status" value="1"/>
</dbReference>
<feature type="domain" description="Protein kinase" evidence="2">
    <location>
        <begin position="224"/>
        <end position="504"/>
    </location>
</feature>
<keyword evidence="4" id="KW-1185">Reference proteome</keyword>
<dbReference type="PROSITE" id="PS00109">
    <property type="entry name" value="PROTEIN_KINASE_TYR"/>
    <property type="match status" value="1"/>
</dbReference>
<sequence>MSHSATLVVFASLGKTIAQITAELAPVPGLLPVVDLLCGIIQLCENVTHNRHAARQLRDRCHSLVLALRDNEEKRSNPNLIQARNAVHDRLLDIQIKMTAWSQLGTFKSLIKQEEIARDIQACHGDISDTLNAFQLTSHFEIHDWMAEFKENQKADHATLLESMSSIRESQAIIQENTALAADLVKQMMAMFQSAMNENKQNSERVHDGLSANLFNFQTHFQELLPDFYLRSGEVKKIGKLPVRGTATMDIYEGLYLGRQKVAIKAIRSMHFDETVKRRFTREAKIWGEVWKRDHGKHIVPFYGFCDLDGPFPCMVSPWQENGDALKYVKLNDRRIDYLKFVTHICQGLEVLHNMGLVHGDLRAINILVDIQGNPLLSDFGLSKIMQDMADAPLTQSFTRADSCRYFAPESFVGDGVISTATDIYALGMTILEIMTHQQPYRNIKHHFEAGNRASRGIHPDQPKEVDVVQRGLNDDLWRLLVSSWSLDPTKRPSIRHMISTLQLK</sequence>
<dbReference type="Pfam" id="PF07714">
    <property type="entry name" value="PK_Tyr_Ser-Thr"/>
    <property type="match status" value="1"/>
</dbReference>
<name>A0A409YA81_9AGAR</name>
<dbReference type="AlphaFoldDB" id="A0A409YA81"/>
<dbReference type="EMBL" id="NHTK01001342">
    <property type="protein sequence ID" value="PPQ99915.1"/>
    <property type="molecule type" value="Genomic_DNA"/>
</dbReference>
<organism evidence="3 4">
    <name type="scientific">Panaeolus cyanescens</name>
    <dbReference type="NCBI Taxonomy" id="181874"/>
    <lineage>
        <taxon>Eukaryota</taxon>
        <taxon>Fungi</taxon>
        <taxon>Dikarya</taxon>
        <taxon>Basidiomycota</taxon>
        <taxon>Agaricomycotina</taxon>
        <taxon>Agaricomycetes</taxon>
        <taxon>Agaricomycetidae</taxon>
        <taxon>Agaricales</taxon>
        <taxon>Agaricineae</taxon>
        <taxon>Galeropsidaceae</taxon>
        <taxon>Panaeolus</taxon>
    </lineage>
</organism>
<dbReference type="Gene3D" id="1.10.510.10">
    <property type="entry name" value="Transferase(Phosphotransferase) domain 1"/>
    <property type="match status" value="1"/>
</dbReference>
<dbReference type="InterPro" id="IPR051681">
    <property type="entry name" value="Ser/Thr_Kinases-Pseudokinases"/>
</dbReference>
<dbReference type="PANTHER" id="PTHR44329:SF84">
    <property type="entry name" value="PROTEIN KINASE LIKE PROTEIN"/>
    <property type="match status" value="1"/>
</dbReference>
<dbReference type="PROSITE" id="PS50011">
    <property type="entry name" value="PROTEIN_KINASE_DOM"/>
    <property type="match status" value="1"/>
</dbReference>